<dbReference type="HOGENOM" id="CLU_1064356_0_0_11"/>
<dbReference type="Proteomes" id="UP000001318">
    <property type="component" value="Plasmid pCSL1"/>
</dbReference>
<dbReference type="EMBL" id="AM849036">
    <property type="protein sequence ID" value="CAQ03360.1"/>
    <property type="molecule type" value="Genomic_DNA"/>
</dbReference>
<evidence type="ECO:0000313" key="3">
    <source>
        <dbReference type="Proteomes" id="UP000001318"/>
    </source>
</evidence>
<gene>
    <name evidence="2" type="ordered locus">pCSL0118</name>
</gene>
<name>B0RJH0_CLASE</name>
<evidence type="ECO:0000313" key="2">
    <source>
        <dbReference type="EMBL" id="CAQ03360.1"/>
    </source>
</evidence>
<reference evidence="2 3" key="1">
    <citation type="journal article" date="2008" name="J. Bacteriol.">
        <title>Genome of the actinomycete plant pathogen Clavibacter michiganensis subsp. sepedonicus suggests recent niche adaptation.</title>
        <authorList>
            <person name="Bentley S.D."/>
            <person name="Corton C."/>
            <person name="Brown S.E."/>
            <person name="Barron A."/>
            <person name="Clark L."/>
            <person name="Doggett J."/>
            <person name="Harris B."/>
            <person name="Ormond D."/>
            <person name="Quail M.A."/>
            <person name="May G."/>
            <person name="Francis D."/>
            <person name="Knudson D."/>
            <person name="Parkhill J."/>
            <person name="Ishimaru C.A."/>
        </authorList>
    </citation>
    <scope>NUCLEOTIDE SEQUENCE [LARGE SCALE GENOMIC DNA]</scope>
    <source>
        <strain evidence="3">ATCC 33113 / DSM 20744 / JCM 9667 / LMG 2889 / ICMP 2535 / C-1</strain>
    </source>
</reference>
<dbReference type="KEGG" id="cms:pCSL0118"/>
<keyword evidence="2" id="KW-0614">Plasmid</keyword>
<accession>B0RJH0</accession>
<sequence length="261" mass="28552">MSTDRVLNVSVKTKTAALVVRPLLSGAERQRLRPELTCPECEADAYFVRRAINGRPACFGARPHNADCSLATTSGEGGAGHLEDVAAIDAEDGGLVLRPMNADAPDHVTDEADDDAKARRGQRHGGTPVPGRSRRGMNLNRLLRRLIRIPGFATSTELLTLPDGTQTTVRDWCVFADPAAATLVDRRRIFWGTIRFANTDDDSNGAWLNLGRGSHPTIRLERDLLAAVLSRIRAPPKSRYSYWNVPHAHSIGRKSTRDEGS</sequence>
<organism evidence="2 3">
    <name type="scientific">Clavibacter sepedonicus</name>
    <name type="common">Clavibacter michiganensis subsp. sepedonicus</name>
    <dbReference type="NCBI Taxonomy" id="31964"/>
    <lineage>
        <taxon>Bacteria</taxon>
        <taxon>Bacillati</taxon>
        <taxon>Actinomycetota</taxon>
        <taxon>Actinomycetes</taxon>
        <taxon>Micrococcales</taxon>
        <taxon>Microbacteriaceae</taxon>
        <taxon>Clavibacter</taxon>
    </lineage>
</organism>
<feature type="compositionally biased region" description="Basic and acidic residues" evidence="1">
    <location>
        <begin position="104"/>
        <end position="118"/>
    </location>
</feature>
<keyword evidence="3" id="KW-1185">Reference proteome</keyword>
<proteinExistence type="predicted"/>
<protein>
    <submittedName>
        <fullName evidence="2">Uncharacterized protein</fullName>
    </submittedName>
</protein>
<dbReference type="AlphaFoldDB" id="B0RJH0"/>
<evidence type="ECO:0000256" key="1">
    <source>
        <dbReference type="SAM" id="MobiDB-lite"/>
    </source>
</evidence>
<geneLocation type="plasmid" evidence="2 3">
    <name>pCSL1</name>
</geneLocation>
<feature type="region of interest" description="Disordered" evidence="1">
    <location>
        <begin position="104"/>
        <end position="135"/>
    </location>
</feature>